<feature type="region of interest" description="Disordered" evidence="1">
    <location>
        <begin position="21"/>
        <end position="713"/>
    </location>
</feature>
<feature type="compositionally biased region" description="Basic residues" evidence="1">
    <location>
        <begin position="548"/>
        <end position="589"/>
    </location>
</feature>
<feature type="compositionally biased region" description="Polar residues" evidence="1">
    <location>
        <begin position="264"/>
        <end position="274"/>
    </location>
</feature>
<feature type="compositionally biased region" description="Acidic residues" evidence="1">
    <location>
        <begin position="892"/>
        <end position="901"/>
    </location>
</feature>
<feature type="compositionally biased region" description="Basic and acidic residues" evidence="1">
    <location>
        <begin position="211"/>
        <end position="258"/>
    </location>
</feature>
<gene>
    <name evidence="3" type="ORF">HERILL_LOCUS16039</name>
</gene>
<evidence type="ECO:0000313" key="3">
    <source>
        <dbReference type="EMBL" id="CAD7093775.1"/>
    </source>
</evidence>
<feature type="region of interest" description="Disordered" evidence="1">
    <location>
        <begin position="890"/>
        <end position="919"/>
    </location>
</feature>
<feature type="region of interest" description="Disordered" evidence="1">
    <location>
        <begin position="935"/>
        <end position="1055"/>
    </location>
</feature>
<dbReference type="PANTHER" id="PTHR12618">
    <property type="entry name" value="PHD AND RING FINGER DOMAIN-CONTAINING PROTEIN 1"/>
    <property type="match status" value="1"/>
</dbReference>
<feature type="compositionally biased region" description="Acidic residues" evidence="1">
    <location>
        <begin position="355"/>
        <end position="369"/>
    </location>
</feature>
<feature type="compositionally biased region" description="Basic residues" evidence="1">
    <location>
        <begin position="638"/>
        <end position="669"/>
    </location>
</feature>
<dbReference type="Proteomes" id="UP000594454">
    <property type="component" value="Chromosome 6"/>
</dbReference>
<feature type="compositionally biased region" description="Basic residues" evidence="1">
    <location>
        <begin position="422"/>
        <end position="439"/>
    </location>
</feature>
<dbReference type="OrthoDB" id="1935339at2759"/>
<feature type="compositionally biased region" description="Polar residues" evidence="1">
    <location>
        <begin position="1151"/>
        <end position="1180"/>
    </location>
</feature>
<feature type="compositionally biased region" description="Basic residues" evidence="1">
    <location>
        <begin position="598"/>
        <end position="610"/>
    </location>
</feature>
<feature type="compositionally biased region" description="Low complexity" evidence="1">
    <location>
        <begin position="611"/>
        <end position="637"/>
    </location>
</feature>
<evidence type="ECO:0000259" key="2">
    <source>
        <dbReference type="Pfam" id="PF23030"/>
    </source>
</evidence>
<feature type="compositionally biased region" description="Acidic residues" evidence="1">
    <location>
        <begin position="21"/>
        <end position="41"/>
    </location>
</feature>
<evidence type="ECO:0000313" key="4">
    <source>
        <dbReference type="Proteomes" id="UP000594454"/>
    </source>
</evidence>
<feature type="compositionally biased region" description="Acidic residues" evidence="1">
    <location>
        <begin position="123"/>
        <end position="138"/>
    </location>
</feature>
<feature type="compositionally biased region" description="Basic and acidic residues" evidence="1">
    <location>
        <begin position="381"/>
        <end position="421"/>
    </location>
</feature>
<feature type="compositionally biased region" description="Basic and acidic residues" evidence="1">
    <location>
        <begin position="90"/>
        <end position="100"/>
    </location>
</feature>
<feature type="compositionally biased region" description="Basic residues" evidence="1">
    <location>
        <begin position="757"/>
        <end position="768"/>
    </location>
</feature>
<dbReference type="FunCoup" id="A0A7R8V935">
    <property type="interactions" value="756"/>
</dbReference>
<reference evidence="3 4" key="1">
    <citation type="submission" date="2020-11" db="EMBL/GenBank/DDBJ databases">
        <authorList>
            <person name="Wallbank WR R."/>
            <person name="Pardo Diaz C."/>
            <person name="Kozak K."/>
            <person name="Martin S."/>
            <person name="Jiggins C."/>
            <person name="Moest M."/>
            <person name="Warren A I."/>
            <person name="Generalovic N T."/>
            <person name="Byers J.R.P. K."/>
            <person name="Montejo-Kovacevich G."/>
            <person name="Yen C E."/>
        </authorList>
    </citation>
    <scope>NUCLEOTIDE SEQUENCE [LARGE SCALE GENOMIC DNA]</scope>
</reference>
<feature type="compositionally biased region" description="Polar residues" evidence="1">
    <location>
        <begin position="800"/>
        <end position="814"/>
    </location>
</feature>
<feature type="region of interest" description="Disordered" evidence="1">
    <location>
        <begin position="1151"/>
        <end position="1211"/>
    </location>
</feature>
<organism evidence="3 4">
    <name type="scientific">Hermetia illucens</name>
    <name type="common">Black soldier fly</name>
    <dbReference type="NCBI Taxonomy" id="343691"/>
    <lineage>
        <taxon>Eukaryota</taxon>
        <taxon>Metazoa</taxon>
        <taxon>Ecdysozoa</taxon>
        <taxon>Arthropoda</taxon>
        <taxon>Hexapoda</taxon>
        <taxon>Insecta</taxon>
        <taxon>Pterygota</taxon>
        <taxon>Neoptera</taxon>
        <taxon>Endopterygota</taxon>
        <taxon>Diptera</taxon>
        <taxon>Brachycera</taxon>
        <taxon>Stratiomyomorpha</taxon>
        <taxon>Stratiomyidae</taxon>
        <taxon>Hermetiinae</taxon>
        <taxon>Hermetia</taxon>
    </lineage>
</organism>
<feature type="region of interest" description="Disordered" evidence="1">
    <location>
        <begin position="749"/>
        <end position="864"/>
    </location>
</feature>
<feature type="compositionally biased region" description="Acidic residues" evidence="1">
    <location>
        <begin position="78"/>
        <end position="89"/>
    </location>
</feature>
<dbReference type="Pfam" id="PF23030">
    <property type="entry name" value="SCAF11-like_C"/>
    <property type="match status" value="1"/>
</dbReference>
<keyword evidence="4" id="KW-1185">Reference proteome</keyword>
<name>A0A7R8V935_HERIL</name>
<feature type="domain" description="SFR19-like C-terminal" evidence="2">
    <location>
        <begin position="1300"/>
        <end position="1379"/>
    </location>
</feature>
<dbReference type="EMBL" id="LR899014">
    <property type="protein sequence ID" value="CAD7093775.1"/>
    <property type="molecule type" value="Genomic_DNA"/>
</dbReference>
<accession>A0A7R8V935</accession>
<feature type="compositionally biased region" description="Basic residues" evidence="1">
    <location>
        <begin position="689"/>
        <end position="698"/>
    </location>
</feature>
<sequence>MVLTMKYHFFFLSFFIKKQEDDYEEKEEDLVQLDDDDDIPDALEKGKESNAKDSKDSRNETNVPESEIYEPEFPTAEPPDDDEDDENEEEREKIEDNREESTDETAGQVVYGCEPENKGDNEASNEEEGKEEADEQTENSETSENKNRKAGHEDEGDDNIAKEKAVSTVEKSKRRKGKGKGVLELYDDSDWEEWNIEKTEFIPMPPGEPQTKPDIHSSKNNSDKDNSGGTPERDVGDATKDHQSDSEKGGHTPEKEADAALETDINTQEDSSQAAEDGGCTPELDEAKLQLLKKQTENISEEEEQERSYTPCLDEKTEHDEANGEGGDHDTSHSDEKDKADESRGDVSTSVIDGLEMELISEEDEDMLNDEQNKTSSGQSKGDERNKKSEEIGGKRSRKEQFKKISKSTKERNYRDKDNRGRPKKRSRSKSRSRSRSNSRGKENRNRQRGGARRNRRKEIERYNVRNVIGQPRTYKDRYGRDTSRPPRSRSRSRSRSFRRLRTKSRTRSVSPRNERRSFSMSPTPVSAGRLSPRRLSPRRISPPARRLSPRRRGYSPRRSRSRSRRRSRSLRRSSLPRRRSRTPLRLRSRSPSIGRPNSRRNQRLRRRISSHSGSHSRSCSRSLSKYGSRSRSPAIRSPRRSHSRSPLRHKNKGKRSKDRRKKRTKKRPVSMSPASPPVKHAERAAVPARKKKKRVRSKSPVMDEDRWSQSPEPMADAAMMASQPNDSSWTPPLIGSNNDNLTVILKNKNAAVNGNNRKKRERKKKGEKRREIISRKEKRRQRSEMRESPVAPSKEVFASGNNILVSVSFNKDNNPPPPTQTTVVTLPPTREEIISKRRSVERQGRKQKKSKEKAQRRRKKVDAKPVAIIDLDRSPFQVIAQSPRDIIVLTDESDREGDEEGNNKRKAINNGMDMGQNDRALDDMQLNNMDKTVEMQRPNTMEEEESFEMQQLGPKTPPDPPSTIKFSLAKTKQIKVRNPLHDEQEEMQEQAEAEHPDDQMQMHPANKIGPNTPPESGPCSPDAYDPFDPTKSPSMSPSHSPAPPQDSAPDDTNEKISHVQETNAVEARPATMTQEKNLNPVDLVMALINTKASMSQQEMMNMNADSGGYTMKADGAESMNMVGDENNAPCGKNITVLSNVLISKPQNRTNQMLASSPPISKSQSQNLNKLPKQPTNRQNGGAGISNDDMGIGTAGSNDPESPYSPGSADYEDLFEPPPPTIDNSISLAQLAHNRKANKAEIFDNLFGSTSPADRARVSNFTRRKSGKSTKKTSVKVAKTKLEDDQIKIFDELPSSAVELQVKDKFLRKLNRQERVVEEVKLVLKPHYNRKRITKEDYKEILRRSVPKICHSRSGEINPAKIKNLIEAYVKKFRQRNKLNIIGTGQVSSAVKCAAYLKKL</sequence>
<evidence type="ECO:0000256" key="1">
    <source>
        <dbReference type="SAM" id="MobiDB-lite"/>
    </source>
</evidence>
<dbReference type="InterPro" id="IPR057031">
    <property type="entry name" value="SFR19-like_C"/>
</dbReference>
<feature type="compositionally biased region" description="Basic and acidic residues" evidence="1">
    <location>
        <begin position="830"/>
        <end position="845"/>
    </location>
</feature>
<feature type="compositionally biased region" description="Acidic residues" evidence="1">
    <location>
        <begin position="185"/>
        <end position="194"/>
    </location>
</feature>
<feature type="compositionally biased region" description="Basic residues" evidence="1">
    <location>
        <begin position="846"/>
        <end position="862"/>
    </location>
</feature>
<dbReference type="InterPro" id="IPR047157">
    <property type="entry name" value="PHRF1/Atg35"/>
</dbReference>
<protein>
    <recommendedName>
        <fullName evidence="2">SFR19-like C-terminal domain-containing protein</fullName>
    </recommendedName>
</protein>
<feature type="compositionally biased region" description="Basic and acidic residues" evidence="1">
    <location>
        <begin position="313"/>
        <end position="345"/>
    </location>
</feature>
<feature type="compositionally biased region" description="Basic and acidic residues" evidence="1">
    <location>
        <begin position="42"/>
        <end position="59"/>
    </location>
</feature>
<dbReference type="InParanoid" id="A0A7R8V935"/>
<dbReference type="PANTHER" id="PTHR12618:SF20">
    <property type="entry name" value="PHD AND RING FINGER DOMAIN-CONTAINING PROTEIN 1"/>
    <property type="match status" value="1"/>
</dbReference>
<feature type="compositionally biased region" description="Basic residues" evidence="1">
    <location>
        <begin position="447"/>
        <end position="457"/>
    </location>
</feature>
<feature type="compositionally biased region" description="Basic and acidic residues" evidence="1">
    <location>
        <begin position="143"/>
        <end position="165"/>
    </location>
</feature>
<proteinExistence type="predicted"/>
<feature type="compositionally biased region" description="Basic residues" evidence="1">
    <location>
        <begin position="487"/>
        <end position="507"/>
    </location>
</feature>
<feature type="compositionally biased region" description="Basic and acidic residues" evidence="1">
    <location>
        <begin position="474"/>
        <end position="485"/>
    </location>
</feature>